<organism evidence="3 4">
    <name type="scientific">Giardia intestinalis (strain ATCC 50581 / GS clone H7)</name>
    <name type="common">Giardia lamblia</name>
    <dbReference type="NCBI Taxonomy" id="598745"/>
    <lineage>
        <taxon>Eukaryota</taxon>
        <taxon>Metamonada</taxon>
        <taxon>Diplomonadida</taxon>
        <taxon>Hexamitidae</taxon>
        <taxon>Giardiinae</taxon>
        <taxon>Giardia</taxon>
    </lineage>
</organism>
<feature type="compositionally biased region" description="Polar residues" evidence="2">
    <location>
        <begin position="223"/>
        <end position="240"/>
    </location>
</feature>
<evidence type="ECO:0000256" key="2">
    <source>
        <dbReference type="SAM" id="MobiDB-lite"/>
    </source>
</evidence>
<dbReference type="OrthoDB" id="10257788at2759"/>
<feature type="region of interest" description="Disordered" evidence="2">
    <location>
        <begin position="188"/>
        <end position="242"/>
    </location>
</feature>
<feature type="coiled-coil region" evidence="1">
    <location>
        <begin position="106"/>
        <end position="133"/>
    </location>
</feature>
<feature type="compositionally biased region" description="Polar residues" evidence="2">
    <location>
        <begin position="408"/>
        <end position="421"/>
    </location>
</feature>
<evidence type="ECO:0000313" key="3">
    <source>
        <dbReference type="EMBL" id="EET02520.1"/>
    </source>
</evidence>
<keyword evidence="1" id="KW-0175">Coiled coil</keyword>
<accession>C6LN89</accession>
<dbReference type="AlphaFoldDB" id="C6LN89"/>
<reference evidence="3 4" key="1">
    <citation type="journal article" date="2009" name="PLoS Pathog.">
        <title>Draft genome sequencing of giardia intestinalis assemblage B isolate GS: is human giardiasis caused by two different species?</title>
        <authorList>
            <person name="Franzen O."/>
            <person name="Jerlstrom-Hultqvist J."/>
            <person name="Castro E."/>
            <person name="Sherwood E."/>
            <person name="Ankarklev J."/>
            <person name="Reiner D.S."/>
            <person name="Palm D."/>
            <person name="Andersson J.O."/>
            <person name="Andersson B."/>
            <person name="Svard S.G."/>
        </authorList>
    </citation>
    <scope>NUCLEOTIDE SEQUENCE [LARGE SCALE GENOMIC DNA]</scope>
    <source>
        <strain evidence="4">ATCC 50581 / GS clone H7</strain>
    </source>
</reference>
<feature type="region of interest" description="Disordered" evidence="2">
    <location>
        <begin position="350"/>
        <end position="421"/>
    </location>
</feature>
<name>C6LN89_GIAIB</name>
<dbReference type="OMA" id="HEEYEHF"/>
<evidence type="ECO:0000313" key="4">
    <source>
        <dbReference type="Proteomes" id="UP000002488"/>
    </source>
</evidence>
<comment type="caution">
    <text evidence="3">The sequence shown here is derived from an EMBL/GenBank/DDBJ whole genome shotgun (WGS) entry which is preliminary data.</text>
</comment>
<feature type="compositionally biased region" description="Polar residues" evidence="2">
    <location>
        <begin position="367"/>
        <end position="382"/>
    </location>
</feature>
<proteinExistence type="predicted"/>
<dbReference type="EMBL" id="ACGJ01000263">
    <property type="protein sequence ID" value="EET02520.1"/>
    <property type="molecule type" value="Genomic_DNA"/>
</dbReference>
<protein>
    <submittedName>
        <fullName evidence="3">Uncharacterized protein</fullName>
    </submittedName>
</protein>
<dbReference type="VEuPathDB" id="GiardiaDB:GL50581_191"/>
<evidence type="ECO:0000256" key="1">
    <source>
        <dbReference type="SAM" id="Coils"/>
    </source>
</evidence>
<sequence length="529" mass="59686">MAFFKHNFHYDEGEYKQEVERIRHQQSIQKEWLDQQIAEKARLNQEVRRDGRVNHEEYEHFEERRIARFKYNLIRRIMENWSSVTSFDWAEANQLAQMDPKFKEALEAAKADHEAKERSKAQRQEELQRMQLERLEKGKESARNRNGNLGFDIDDPYSKLINANRLAQAAPLKSNDANEGMQMQEQVATLSRDDQGQSNNPKVVTLPPLKTVQTRAAVPTPPQSEQQAQSPGVNTEQYPPTYSAPMGVGYPVHPQPIYIPQPPQPVQIIAPPQSSHSEMKALLEILQEQKKSILQSDADVQIEKMFEYFQSKLHDIIASNEKSIEAAVCDGVRRELEEKLSDLQHLMNGIEQKRLESQERKKRRATTTDPSQEQVDAGTSMSPKGHTSVGPSITINQAPIPRSPEPNMRQSNQSNAPTYQQLSLDDPVDKIVTILKERNADRMAALKIGEADHEPLGGGRPVPSVADGGGNHPTLNIDLKSILDHLNELEKGELDSLGQKTESGLLSATEFINRVLQDLKGPNAITSSS</sequence>
<gene>
    <name evidence="3" type="ORF">GL50581_191</name>
</gene>
<dbReference type="Proteomes" id="UP000002488">
    <property type="component" value="Unassembled WGS sequence"/>
</dbReference>